<proteinExistence type="predicted"/>
<evidence type="ECO:0000256" key="1">
    <source>
        <dbReference type="SAM" id="MobiDB-lite"/>
    </source>
</evidence>
<name>A0A3E0VKU5_9MICO</name>
<feature type="region of interest" description="Disordered" evidence="1">
    <location>
        <begin position="21"/>
        <end position="99"/>
    </location>
</feature>
<dbReference type="Proteomes" id="UP000256486">
    <property type="component" value="Unassembled WGS sequence"/>
</dbReference>
<sequence length="173" mass="16626">MLVAAGVAVAVVFALVGSGAGSTAGPTVAGSTAPTGLASAPPTSMPTGTPTTTPAPVATPNDPGVGGVTTPDLRTASATQTVSCPVPGEGPAGSTAESPDVQLVWSSEGAQTAFVGVDTQDAQAEPYSEVSTSGSISIPFACPAASHTYTITLVGAGGARSKTFTVQNTGHRG</sequence>
<dbReference type="EMBL" id="NBWZ01000001">
    <property type="protein sequence ID" value="RFA10108.1"/>
    <property type="molecule type" value="Genomic_DNA"/>
</dbReference>
<evidence type="ECO:0000313" key="5">
    <source>
        <dbReference type="Proteomes" id="UP000256486"/>
    </source>
</evidence>
<organism evidence="4 5">
    <name type="scientific">Subtercola boreus</name>
    <dbReference type="NCBI Taxonomy" id="120213"/>
    <lineage>
        <taxon>Bacteria</taxon>
        <taxon>Bacillati</taxon>
        <taxon>Actinomycetota</taxon>
        <taxon>Actinomycetes</taxon>
        <taxon>Micrococcales</taxon>
        <taxon>Microbacteriaceae</taxon>
        <taxon>Subtercola</taxon>
    </lineage>
</organism>
<dbReference type="PROSITE" id="PS50835">
    <property type="entry name" value="IG_LIKE"/>
    <property type="match status" value="1"/>
</dbReference>
<accession>A0A3E0VKU5</accession>
<reference evidence="4 5" key="1">
    <citation type="submission" date="2017-04" db="EMBL/GenBank/DDBJ databases">
        <title>Comparative genome analysis of Subtercola boreus.</title>
        <authorList>
            <person name="Cho Y.-J."/>
            <person name="Cho A."/>
            <person name="Kim O.-S."/>
            <person name="Lee J.-I."/>
        </authorList>
    </citation>
    <scope>NUCLEOTIDE SEQUENCE [LARGE SCALE GENOMIC DNA]</scope>
    <source>
        <strain evidence="4 5">K300</strain>
    </source>
</reference>
<dbReference type="InterPro" id="IPR007110">
    <property type="entry name" value="Ig-like_dom"/>
</dbReference>
<dbReference type="AlphaFoldDB" id="A0A3E0VKU5"/>
<keyword evidence="5" id="KW-1185">Reference proteome</keyword>
<comment type="caution">
    <text evidence="4">The sequence shown here is derived from an EMBL/GenBank/DDBJ whole genome shotgun (WGS) entry which is preliminary data.</text>
</comment>
<gene>
    <name evidence="4" type="ORF">B7R54_13470</name>
</gene>
<evidence type="ECO:0000256" key="2">
    <source>
        <dbReference type="SAM" id="SignalP"/>
    </source>
</evidence>
<feature type="compositionally biased region" description="Low complexity" evidence="1">
    <location>
        <begin position="38"/>
        <end position="60"/>
    </location>
</feature>
<evidence type="ECO:0000313" key="4">
    <source>
        <dbReference type="EMBL" id="RFA10108.1"/>
    </source>
</evidence>
<feature type="signal peptide" evidence="2">
    <location>
        <begin position="1"/>
        <end position="24"/>
    </location>
</feature>
<keyword evidence="2" id="KW-0732">Signal</keyword>
<evidence type="ECO:0000259" key="3">
    <source>
        <dbReference type="PROSITE" id="PS50835"/>
    </source>
</evidence>
<feature type="domain" description="Ig-like" evidence="3">
    <location>
        <begin position="50"/>
        <end position="152"/>
    </location>
</feature>
<feature type="chain" id="PRO_5039684024" description="Ig-like domain-containing protein" evidence="2">
    <location>
        <begin position="25"/>
        <end position="173"/>
    </location>
</feature>
<protein>
    <recommendedName>
        <fullName evidence="3">Ig-like domain-containing protein</fullName>
    </recommendedName>
</protein>